<gene>
    <name evidence="1" type="ORF">GCM10007966_09400</name>
</gene>
<dbReference type="InterPro" id="IPR049640">
    <property type="entry name" value="CBU_0585/lpg0581-like"/>
</dbReference>
<keyword evidence="2" id="KW-1185">Reference proteome</keyword>
<accession>A0A917NC35</accession>
<comment type="caution">
    <text evidence="1">The sequence shown here is derived from an EMBL/GenBank/DDBJ whole genome shotgun (WGS) entry which is preliminary data.</text>
</comment>
<dbReference type="NCBIfam" id="NF041950">
    <property type="entry name" value="CBU_0585_fam"/>
    <property type="match status" value="1"/>
</dbReference>
<dbReference type="RefSeq" id="WP_131776134.1">
    <property type="nucleotide sequence ID" value="NZ_BMOB01000003.1"/>
</dbReference>
<dbReference type="EMBL" id="BMOB01000003">
    <property type="protein sequence ID" value="GGI82959.1"/>
    <property type="molecule type" value="Genomic_DNA"/>
</dbReference>
<name>A0A917NC35_9GAMM</name>
<reference evidence="1" key="2">
    <citation type="submission" date="2020-09" db="EMBL/GenBank/DDBJ databases">
        <authorList>
            <person name="Sun Q."/>
            <person name="Ohkuma M."/>
        </authorList>
    </citation>
    <scope>NUCLEOTIDE SEQUENCE</scope>
    <source>
        <strain evidence="1">JCM 13919</strain>
    </source>
</reference>
<protein>
    <submittedName>
        <fullName evidence="1">Uncharacterized protein</fullName>
    </submittedName>
</protein>
<proteinExistence type="predicted"/>
<sequence>MSAQDIDKSFVSPIDKFLYEYDAKHEKTQSQLKEIKKHQRIANLRDNPEAGKKQDEIWKDF</sequence>
<evidence type="ECO:0000313" key="1">
    <source>
        <dbReference type="EMBL" id="GGI82959.1"/>
    </source>
</evidence>
<evidence type="ECO:0000313" key="2">
    <source>
        <dbReference type="Proteomes" id="UP000630149"/>
    </source>
</evidence>
<organism evidence="1 2">
    <name type="scientific">Legionella impletisoli</name>
    <dbReference type="NCBI Taxonomy" id="343510"/>
    <lineage>
        <taxon>Bacteria</taxon>
        <taxon>Pseudomonadati</taxon>
        <taxon>Pseudomonadota</taxon>
        <taxon>Gammaproteobacteria</taxon>
        <taxon>Legionellales</taxon>
        <taxon>Legionellaceae</taxon>
        <taxon>Legionella</taxon>
    </lineage>
</organism>
<dbReference type="OrthoDB" id="5639082at2"/>
<dbReference type="AlphaFoldDB" id="A0A917NC35"/>
<dbReference type="Proteomes" id="UP000630149">
    <property type="component" value="Unassembled WGS sequence"/>
</dbReference>
<reference evidence="1" key="1">
    <citation type="journal article" date="2014" name="Int. J. Syst. Evol. Microbiol.">
        <title>Complete genome sequence of Corynebacterium casei LMG S-19264T (=DSM 44701T), isolated from a smear-ripened cheese.</title>
        <authorList>
            <consortium name="US DOE Joint Genome Institute (JGI-PGF)"/>
            <person name="Walter F."/>
            <person name="Albersmeier A."/>
            <person name="Kalinowski J."/>
            <person name="Ruckert C."/>
        </authorList>
    </citation>
    <scope>NUCLEOTIDE SEQUENCE</scope>
    <source>
        <strain evidence="1">JCM 13919</strain>
    </source>
</reference>